<accession>A0A6A6PF26</accession>
<dbReference type="AlphaFoldDB" id="A0A6A6PF26"/>
<proteinExistence type="predicted"/>
<dbReference type="Proteomes" id="UP000799767">
    <property type="component" value="Unassembled WGS sequence"/>
</dbReference>
<dbReference type="InterPro" id="IPR036291">
    <property type="entry name" value="NAD(P)-bd_dom_sf"/>
</dbReference>
<dbReference type="Pfam" id="PF13460">
    <property type="entry name" value="NAD_binding_10"/>
    <property type="match status" value="1"/>
</dbReference>
<dbReference type="OrthoDB" id="3535423at2759"/>
<feature type="domain" description="NAD(P)-binding" evidence="1">
    <location>
        <begin position="7"/>
        <end position="111"/>
    </location>
</feature>
<dbReference type="PANTHER" id="PTHR14097:SF8">
    <property type="entry name" value="NAD(P)-BINDING DOMAIN-CONTAINING PROTEIN"/>
    <property type="match status" value="1"/>
</dbReference>
<gene>
    <name evidence="2" type="ORF">BDY17DRAFT_232661</name>
</gene>
<dbReference type="RefSeq" id="XP_033585105.1">
    <property type="nucleotide sequence ID" value="XM_033730239.1"/>
</dbReference>
<evidence type="ECO:0000259" key="1">
    <source>
        <dbReference type="Pfam" id="PF13460"/>
    </source>
</evidence>
<sequence>MKIIVTGATGTIGSAVLQQAIENPAVTSIIALTRRPVDTSSTKVKNIIHTDFLQYDDAVVSELKGAQACIWALGSPTSGKVVHIDYTLAAIDMCQTRLVPELKKGQKFRFVYTSGGAVPYLETVGSFLFGAIKALDRDICAVADKNPQSWESVVVRPWFVRDDAPTLPMGYILRPELGAAMVDAALNGCPTQILPNAEAKAKGQAALK</sequence>
<dbReference type="EMBL" id="MU001644">
    <property type="protein sequence ID" value="KAF2478535.1"/>
    <property type="molecule type" value="Genomic_DNA"/>
</dbReference>
<keyword evidence="3" id="KW-1185">Reference proteome</keyword>
<name>A0A6A6PF26_9PEZI</name>
<evidence type="ECO:0000313" key="2">
    <source>
        <dbReference type="EMBL" id="KAF2478535.1"/>
    </source>
</evidence>
<protein>
    <recommendedName>
        <fullName evidence="1">NAD(P)-binding domain-containing protein</fullName>
    </recommendedName>
</protein>
<dbReference type="GeneID" id="54471241"/>
<organism evidence="2 3">
    <name type="scientific">Neohortaea acidophila</name>
    <dbReference type="NCBI Taxonomy" id="245834"/>
    <lineage>
        <taxon>Eukaryota</taxon>
        <taxon>Fungi</taxon>
        <taxon>Dikarya</taxon>
        <taxon>Ascomycota</taxon>
        <taxon>Pezizomycotina</taxon>
        <taxon>Dothideomycetes</taxon>
        <taxon>Dothideomycetidae</taxon>
        <taxon>Mycosphaerellales</taxon>
        <taxon>Teratosphaeriaceae</taxon>
        <taxon>Neohortaea</taxon>
    </lineage>
</organism>
<dbReference type="Gene3D" id="3.40.50.720">
    <property type="entry name" value="NAD(P)-binding Rossmann-like Domain"/>
    <property type="match status" value="1"/>
</dbReference>
<feature type="non-terminal residue" evidence="2">
    <location>
        <position position="208"/>
    </location>
</feature>
<evidence type="ECO:0000313" key="3">
    <source>
        <dbReference type="Proteomes" id="UP000799767"/>
    </source>
</evidence>
<dbReference type="SUPFAM" id="SSF51735">
    <property type="entry name" value="NAD(P)-binding Rossmann-fold domains"/>
    <property type="match status" value="1"/>
</dbReference>
<dbReference type="InterPro" id="IPR016040">
    <property type="entry name" value="NAD(P)-bd_dom"/>
</dbReference>
<dbReference type="PANTHER" id="PTHR14097">
    <property type="entry name" value="OXIDOREDUCTASE HTATIP2"/>
    <property type="match status" value="1"/>
</dbReference>
<reference evidence="2" key="1">
    <citation type="journal article" date="2020" name="Stud. Mycol.">
        <title>101 Dothideomycetes genomes: a test case for predicting lifestyles and emergence of pathogens.</title>
        <authorList>
            <person name="Haridas S."/>
            <person name="Albert R."/>
            <person name="Binder M."/>
            <person name="Bloem J."/>
            <person name="Labutti K."/>
            <person name="Salamov A."/>
            <person name="Andreopoulos B."/>
            <person name="Baker S."/>
            <person name="Barry K."/>
            <person name="Bills G."/>
            <person name="Bluhm B."/>
            <person name="Cannon C."/>
            <person name="Castanera R."/>
            <person name="Culley D."/>
            <person name="Daum C."/>
            <person name="Ezra D."/>
            <person name="Gonzalez J."/>
            <person name="Henrissat B."/>
            <person name="Kuo A."/>
            <person name="Liang C."/>
            <person name="Lipzen A."/>
            <person name="Lutzoni F."/>
            <person name="Magnuson J."/>
            <person name="Mondo S."/>
            <person name="Nolan M."/>
            <person name="Ohm R."/>
            <person name="Pangilinan J."/>
            <person name="Park H.-J."/>
            <person name="Ramirez L."/>
            <person name="Alfaro M."/>
            <person name="Sun H."/>
            <person name="Tritt A."/>
            <person name="Yoshinaga Y."/>
            <person name="Zwiers L.-H."/>
            <person name="Turgeon B."/>
            <person name="Goodwin S."/>
            <person name="Spatafora J."/>
            <person name="Crous P."/>
            <person name="Grigoriev I."/>
        </authorList>
    </citation>
    <scope>NUCLEOTIDE SEQUENCE</scope>
    <source>
        <strain evidence="2">CBS 113389</strain>
    </source>
</reference>